<feature type="transmembrane region" description="Helical" evidence="10">
    <location>
        <begin position="664"/>
        <end position="692"/>
    </location>
</feature>
<feature type="transmembrane region" description="Helical" evidence="10">
    <location>
        <begin position="141"/>
        <end position="161"/>
    </location>
</feature>
<dbReference type="PANTHER" id="PTHR22601">
    <property type="entry name" value="ISP4 LIKE PROTEIN"/>
    <property type="match status" value="1"/>
</dbReference>
<evidence type="ECO:0000256" key="2">
    <source>
        <dbReference type="ARBA" id="ARBA00008807"/>
    </source>
</evidence>
<dbReference type="Pfam" id="PF03169">
    <property type="entry name" value="OPT"/>
    <property type="match status" value="1"/>
</dbReference>
<evidence type="ECO:0000256" key="3">
    <source>
        <dbReference type="ARBA" id="ARBA00022448"/>
    </source>
</evidence>
<dbReference type="GO" id="GO:0016020">
    <property type="term" value="C:membrane"/>
    <property type="evidence" value="ECO:0007669"/>
    <property type="project" value="UniProtKB-SubCell"/>
</dbReference>
<keyword evidence="5" id="KW-0571">Peptide transport</keyword>
<comment type="caution">
    <text evidence="11">The sequence shown here is derived from an EMBL/GenBank/DDBJ whole genome shotgun (WGS) entry which is preliminary data.</text>
</comment>
<dbReference type="InterPro" id="IPR004813">
    <property type="entry name" value="OPT"/>
</dbReference>
<feature type="transmembrane region" description="Helical" evidence="10">
    <location>
        <begin position="394"/>
        <end position="422"/>
    </location>
</feature>
<evidence type="ECO:0000256" key="7">
    <source>
        <dbReference type="ARBA" id="ARBA00022989"/>
    </source>
</evidence>
<dbReference type="AlphaFoldDB" id="A0AAD5S6N2"/>
<sequence>MDAHITTTTARPSKPDQPSDASSLFQTFEIEDDVPSGEATEPTGTVQEQDAADAEEFVSGVVPTADDPSMPAFTFRVLLLGTLWCIIRGVANTILSFRTNAFILSSYFATLLSYPMGIGLARFLPPGGWLNPGPFTIKEHVLITVIAGAGGVAYGSDNVIAQKAEGLMGNTSIGILPSLCWVLTTQLLGFGLAGLARRFLVRPAAMLWPSNLSTVALFVGFHSDHRDDLLSRWKMSRFKFFWIAFACAFIYTWIPEYLMVVLQSFSLLCFITGNKTLRFLASSDNGEGVGLGALTLDWYYIGGSVLVIPWWAIVNTLGSNILWAWVITPIVFYLGALGPTNLTLNRHFADGTPIPVLNSVALFQSNGTKISAVSMYDKTTFDLDEEAYAARAPIYISTMFAMLYAGNFLAVSSSISHVILWYGRDIKRQFLAAIRQTAHQTNDIHNRLMSAYPDIPEKYYLLFLVVLFIFQLLVCTFTPFAMPIWAVFLSVGMSAISLLPLGIIKAISGKTIGINVLTEFVAGAAMPGKTVAVMAFKSLGYNSVAQAMDLLGDLKLGHYMHIPPYAMVGAQLYGTTFGALVNVLTTFWTLSNLSHLLGHGNWQMITYQTFHNAGAIWGAIGPLRFFGPSAPYHPLVYCFIVGFLLPFLPWLANKVYPHRRWHLVNIPLIAMFSGLGGLQSEYLVPLIVGWVFQYYLYRNQREWWNKYCFVLAVALDAGVAICVLFVTGLQELGGKMPHWVGNPNMGGGESINYYCYD</sequence>
<dbReference type="NCBIfam" id="TIGR00727">
    <property type="entry name" value="ISP4_OPT"/>
    <property type="match status" value="1"/>
</dbReference>
<feature type="transmembrane region" description="Helical" evidence="10">
    <location>
        <begin position="199"/>
        <end position="219"/>
    </location>
</feature>
<keyword evidence="8 10" id="KW-0472">Membrane</keyword>
<dbReference type="InterPro" id="IPR004648">
    <property type="entry name" value="Oligpept_transpt"/>
</dbReference>
<feature type="region of interest" description="Disordered" evidence="9">
    <location>
        <begin position="1"/>
        <end position="22"/>
    </location>
</feature>
<evidence type="ECO:0000313" key="12">
    <source>
        <dbReference type="Proteomes" id="UP001212841"/>
    </source>
</evidence>
<protein>
    <submittedName>
        <fullName evidence="11">Uncharacterized protein</fullName>
    </submittedName>
</protein>
<feature type="compositionally biased region" description="Polar residues" evidence="9">
    <location>
        <begin position="1"/>
        <end position="11"/>
    </location>
</feature>
<feature type="transmembrane region" description="Helical" evidence="10">
    <location>
        <begin position="173"/>
        <end position="193"/>
    </location>
</feature>
<evidence type="ECO:0000256" key="10">
    <source>
        <dbReference type="SAM" id="Phobius"/>
    </source>
</evidence>
<comment type="similarity">
    <text evidence="2">Belongs to the oligopeptide OPT transporter family.</text>
</comment>
<keyword evidence="6" id="KW-0653">Protein transport</keyword>
<reference evidence="11" key="1">
    <citation type="submission" date="2020-05" db="EMBL/GenBank/DDBJ databases">
        <title>Phylogenomic resolution of chytrid fungi.</title>
        <authorList>
            <person name="Stajich J.E."/>
            <person name="Amses K."/>
            <person name="Simmons R."/>
            <person name="Seto K."/>
            <person name="Myers J."/>
            <person name="Bonds A."/>
            <person name="Quandt C.A."/>
            <person name="Barry K."/>
            <person name="Liu P."/>
            <person name="Grigoriev I."/>
            <person name="Longcore J.E."/>
            <person name="James T.Y."/>
        </authorList>
    </citation>
    <scope>NUCLEOTIDE SEQUENCE</scope>
    <source>
        <strain evidence="11">JEL0318</strain>
    </source>
</reference>
<feature type="transmembrane region" description="Helical" evidence="10">
    <location>
        <begin position="459"/>
        <end position="479"/>
    </location>
</feature>
<evidence type="ECO:0000256" key="6">
    <source>
        <dbReference type="ARBA" id="ARBA00022927"/>
    </source>
</evidence>
<feature type="transmembrane region" description="Helical" evidence="10">
    <location>
        <begin position="704"/>
        <end position="726"/>
    </location>
</feature>
<feature type="transmembrane region" description="Helical" evidence="10">
    <location>
        <begin position="240"/>
        <end position="258"/>
    </location>
</feature>
<feature type="transmembrane region" description="Helical" evidence="10">
    <location>
        <begin position="485"/>
        <end position="504"/>
    </location>
</feature>
<dbReference type="GO" id="GO:0015031">
    <property type="term" value="P:protein transport"/>
    <property type="evidence" value="ECO:0007669"/>
    <property type="project" value="UniProtKB-KW"/>
</dbReference>
<keyword evidence="4 10" id="KW-0812">Transmembrane</keyword>
<feature type="transmembrane region" description="Helical" evidence="10">
    <location>
        <begin position="565"/>
        <end position="588"/>
    </location>
</feature>
<gene>
    <name evidence="11" type="ORF">HK097_001412</name>
</gene>
<feature type="transmembrane region" description="Helical" evidence="10">
    <location>
        <begin position="298"/>
        <end position="314"/>
    </location>
</feature>
<name>A0AAD5S6N2_9FUNG</name>
<dbReference type="NCBIfam" id="TIGR00728">
    <property type="entry name" value="OPT_sfam"/>
    <property type="match status" value="1"/>
</dbReference>
<evidence type="ECO:0000313" key="11">
    <source>
        <dbReference type="EMBL" id="KAJ3044663.1"/>
    </source>
</evidence>
<evidence type="ECO:0000256" key="9">
    <source>
        <dbReference type="SAM" id="MobiDB-lite"/>
    </source>
</evidence>
<evidence type="ECO:0000256" key="5">
    <source>
        <dbReference type="ARBA" id="ARBA00022856"/>
    </source>
</evidence>
<feature type="transmembrane region" description="Helical" evidence="10">
    <location>
        <begin position="102"/>
        <end position="121"/>
    </location>
</feature>
<accession>A0AAD5S6N2</accession>
<comment type="subcellular location">
    <subcellularLocation>
        <location evidence="1">Membrane</location>
        <topology evidence="1">Multi-pass membrane protein</topology>
    </subcellularLocation>
</comment>
<dbReference type="GO" id="GO:0035673">
    <property type="term" value="F:oligopeptide transmembrane transporter activity"/>
    <property type="evidence" value="ECO:0007669"/>
    <property type="project" value="InterPro"/>
</dbReference>
<organism evidence="11 12">
    <name type="scientific">Rhizophlyctis rosea</name>
    <dbReference type="NCBI Taxonomy" id="64517"/>
    <lineage>
        <taxon>Eukaryota</taxon>
        <taxon>Fungi</taxon>
        <taxon>Fungi incertae sedis</taxon>
        <taxon>Chytridiomycota</taxon>
        <taxon>Chytridiomycota incertae sedis</taxon>
        <taxon>Chytridiomycetes</taxon>
        <taxon>Rhizophlyctidales</taxon>
        <taxon>Rhizophlyctidaceae</taxon>
        <taxon>Rhizophlyctis</taxon>
    </lineage>
</organism>
<evidence type="ECO:0000256" key="1">
    <source>
        <dbReference type="ARBA" id="ARBA00004141"/>
    </source>
</evidence>
<keyword evidence="7 10" id="KW-1133">Transmembrane helix</keyword>
<keyword evidence="12" id="KW-1185">Reference proteome</keyword>
<feature type="transmembrane region" description="Helical" evidence="10">
    <location>
        <begin position="73"/>
        <end position="90"/>
    </location>
</feature>
<evidence type="ECO:0000256" key="8">
    <source>
        <dbReference type="ARBA" id="ARBA00023136"/>
    </source>
</evidence>
<dbReference type="EMBL" id="JADGJD010001280">
    <property type="protein sequence ID" value="KAJ3044663.1"/>
    <property type="molecule type" value="Genomic_DNA"/>
</dbReference>
<keyword evidence="3" id="KW-0813">Transport</keyword>
<feature type="transmembrane region" description="Helical" evidence="10">
    <location>
        <begin position="632"/>
        <end position="652"/>
    </location>
</feature>
<evidence type="ECO:0000256" key="4">
    <source>
        <dbReference type="ARBA" id="ARBA00022692"/>
    </source>
</evidence>
<feature type="transmembrane region" description="Helical" evidence="10">
    <location>
        <begin position="321"/>
        <end position="338"/>
    </location>
</feature>
<dbReference type="Proteomes" id="UP001212841">
    <property type="component" value="Unassembled WGS sequence"/>
</dbReference>
<proteinExistence type="inferred from homology"/>